<dbReference type="SUPFAM" id="SSF56059">
    <property type="entry name" value="Glutathione synthetase ATP-binding domain-like"/>
    <property type="match status" value="1"/>
</dbReference>
<name>A0A0V8JQL1_9BACI</name>
<dbReference type="AlphaFoldDB" id="A0A0V8JQL1"/>
<keyword evidence="2" id="KW-0479">Metal-binding</keyword>
<evidence type="ECO:0000256" key="3">
    <source>
        <dbReference type="ARBA" id="ARBA00022741"/>
    </source>
</evidence>
<feature type="domain" description="Glutathionylspermidine synthase pre-ATP-grasp-like" evidence="6">
    <location>
        <begin position="16"/>
        <end position="415"/>
    </location>
</feature>
<dbReference type="RefSeq" id="WP_035321296.1">
    <property type="nucleotide sequence ID" value="NZ_KQ758629.1"/>
</dbReference>
<evidence type="ECO:0000256" key="5">
    <source>
        <dbReference type="ARBA" id="ARBA00022842"/>
    </source>
</evidence>
<dbReference type="GO" id="GO:0005524">
    <property type="term" value="F:ATP binding"/>
    <property type="evidence" value="ECO:0007669"/>
    <property type="project" value="UniProtKB-KW"/>
</dbReference>
<keyword evidence="1" id="KW-0436">Ligase</keyword>
<dbReference type="GO" id="GO:0046872">
    <property type="term" value="F:metal ion binding"/>
    <property type="evidence" value="ECO:0007669"/>
    <property type="project" value="UniProtKB-KW"/>
</dbReference>
<dbReference type="InterPro" id="IPR005494">
    <property type="entry name" value="GSPS_pre-ATP-grasp-like_dom"/>
</dbReference>
<keyword evidence="8" id="KW-1185">Reference proteome</keyword>
<keyword evidence="3" id="KW-0547">Nucleotide-binding</keyword>
<comment type="caution">
    <text evidence="7">The sequence shown here is derived from an EMBL/GenBank/DDBJ whole genome shotgun (WGS) entry which is preliminary data.</text>
</comment>
<dbReference type="Proteomes" id="UP000053681">
    <property type="component" value="Unassembled WGS sequence"/>
</dbReference>
<evidence type="ECO:0000256" key="2">
    <source>
        <dbReference type="ARBA" id="ARBA00022723"/>
    </source>
</evidence>
<sequence>MTDIRKQFYENIDSFWHDLYDEEYALYDIKVEKAEKIKQVKTAADRVGHVFFKTAHLLRALDDETLQSLGFPKEVLPYIRLQTMEVETVISRIDFIVNESGIKVMELNADTPTFIKELFHVNRRVCKQFGLHDPNQKEEEHLSRVLKEAIFKAYEKLGKTTYPHIVFSSHGDHEEDKWTTMYLMEQANVKARYEPLDKLRIVDKPIHEQGELILESGLYDTTGQKIDVLYRQTYPIEHLVNDRDPVTDEGVGEMLLKLVKDKQLAIINPPSAFLLQSKAIQVVIWGLYEQKHPFFTKEEHEWIYTYFLPTYLEEDVFIKSQKPYVKKPSFGREGDTVEIYEGSGKKVAEDAQKTYEDEVPVYQQFLELDIAEIVTEKGKQTAHIMYGCFLLNGRPSAVGIRAGNQITDNASYYLPIGLKNESEDEKNGVD</sequence>
<protein>
    <submittedName>
        <fullName evidence="7">Glutathionylspermidine synthase</fullName>
    </submittedName>
</protein>
<evidence type="ECO:0000313" key="8">
    <source>
        <dbReference type="Proteomes" id="UP000053681"/>
    </source>
</evidence>
<reference evidence="7 8" key="1">
    <citation type="submission" date="2015-11" db="EMBL/GenBank/DDBJ databases">
        <title>Bacillus caseinolyticus sp nov.</title>
        <authorList>
            <person name="Dastager S.G."/>
            <person name="Mawlankar R."/>
        </authorList>
    </citation>
    <scope>NUCLEOTIDE SEQUENCE [LARGE SCALE GENOMIC DNA]</scope>
    <source>
        <strain evidence="7 8">SGD-V-76</strain>
    </source>
</reference>
<gene>
    <name evidence="7" type="ORF">AS180_03310</name>
</gene>
<accession>A0A0V8JQL1</accession>
<dbReference type="EMBL" id="LNQP01000007">
    <property type="protein sequence ID" value="KSU89330.1"/>
    <property type="molecule type" value="Genomic_DNA"/>
</dbReference>
<evidence type="ECO:0000256" key="4">
    <source>
        <dbReference type="ARBA" id="ARBA00022840"/>
    </source>
</evidence>
<evidence type="ECO:0000313" key="7">
    <source>
        <dbReference type="EMBL" id="KSU89330.1"/>
    </source>
</evidence>
<organism evidence="7 8">
    <name type="scientific">Priestia veravalensis</name>
    <dbReference type="NCBI Taxonomy" id="1414648"/>
    <lineage>
        <taxon>Bacteria</taxon>
        <taxon>Bacillati</taxon>
        <taxon>Bacillota</taxon>
        <taxon>Bacilli</taxon>
        <taxon>Bacillales</taxon>
        <taxon>Bacillaceae</taxon>
        <taxon>Priestia</taxon>
    </lineage>
</organism>
<dbReference type="Gene3D" id="3.30.1490.330">
    <property type="match status" value="1"/>
</dbReference>
<dbReference type="SUPFAM" id="SSF52440">
    <property type="entry name" value="PreATP-grasp domain"/>
    <property type="match status" value="1"/>
</dbReference>
<dbReference type="InterPro" id="IPR016185">
    <property type="entry name" value="PreATP-grasp_dom_sf"/>
</dbReference>
<evidence type="ECO:0000259" key="6">
    <source>
        <dbReference type="Pfam" id="PF03738"/>
    </source>
</evidence>
<dbReference type="Pfam" id="PF03738">
    <property type="entry name" value="GSP_synth"/>
    <property type="match status" value="1"/>
</dbReference>
<dbReference type="GO" id="GO:0016874">
    <property type="term" value="F:ligase activity"/>
    <property type="evidence" value="ECO:0007669"/>
    <property type="project" value="UniProtKB-KW"/>
</dbReference>
<keyword evidence="4" id="KW-0067">ATP-binding</keyword>
<evidence type="ECO:0000256" key="1">
    <source>
        <dbReference type="ARBA" id="ARBA00022598"/>
    </source>
</evidence>
<keyword evidence="5" id="KW-0460">Magnesium</keyword>
<proteinExistence type="predicted"/>